<gene>
    <name evidence="3" type="ORF">jhhlp_007905</name>
</gene>
<dbReference type="OrthoDB" id="3797113at2759"/>
<feature type="transmembrane region" description="Helical" evidence="2">
    <location>
        <begin position="142"/>
        <end position="164"/>
    </location>
</feature>
<evidence type="ECO:0000313" key="3">
    <source>
        <dbReference type="EMBL" id="PKS06071.1"/>
    </source>
</evidence>
<feature type="transmembrane region" description="Helical" evidence="2">
    <location>
        <begin position="82"/>
        <end position="103"/>
    </location>
</feature>
<keyword evidence="2" id="KW-0812">Transmembrane</keyword>
<proteinExistence type="predicted"/>
<keyword evidence="2" id="KW-1133">Transmembrane helix</keyword>
<feature type="transmembrane region" description="Helical" evidence="2">
    <location>
        <begin position="239"/>
        <end position="262"/>
    </location>
</feature>
<feature type="compositionally biased region" description="Gly residues" evidence="1">
    <location>
        <begin position="1"/>
        <end position="15"/>
    </location>
</feature>
<name>A0A2N3N0X2_9PEZI</name>
<accession>A0A2N3N0X2</accession>
<feature type="transmembrane region" description="Helical" evidence="2">
    <location>
        <begin position="346"/>
        <end position="368"/>
    </location>
</feature>
<dbReference type="InParanoid" id="A0A2N3N0X2"/>
<reference evidence="3 4" key="1">
    <citation type="journal article" date="2017" name="G3 (Bethesda)">
        <title>First Draft Genome Sequence of the Pathogenic Fungus Lomentospora prolificans (Formerly Scedosporium prolificans).</title>
        <authorList>
            <person name="Luo R."/>
            <person name="Zimin A."/>
            <person name="Workman R."/>
            <person name="Fan Y."/>
            <person name="Pertea G."/>
            <person name="Grossman N."/>
            <person name="Wear M.P."/>
            <person name="Jia B."/>
            <person name="Miller H."/>
            <person name="Casadevall A."/>
            <person name="Timp W."/>
            <person name="Zhang S.X."/>
            <person name="Salzberg S.L."/>
        </authorList>
    </citation>
    <scope>NUCLEOTIDE SEQUENCE [LARGE SCALE GENOMIC DNA]</scope>
    <source>
        <strain evidence="3 4">JHH-5317</strain>
    </source>
</reference>
<evidence type="ECO:0000256" key="1">
    <source>
        <dbReference type="SAM" id="MobiDB-lite"/>
    </source>
</evidence>
<keyword evidence="4" id="KW-1185">Reference proteome</keyword>
<feature type="transmembrane region" description="Helical" evidence="2">
    <location>
        <begin position="51"/>
        <end position="70"/>
    </location>
</feature>
<dbReference type="AlphaFoldDB" id="A0A2N3N0X2"/>
<sequence length="385" mass="42723">MARGRGGSGGSGSSGSGSSSSTCEFGDYPCHFTITELYGHMFTSLYSKGELYGQLIVYIIWSLVLIGLLLQVLKTKGRWVQGAIALFLANFIFLCVRYGLLIGEIDIPVGYRYEISIVTLLERLGAVFLFAAVFAALQPRKLLGFLGWPLVAIYTALSIAYLILDFLVSAGALERYKEEGDWSLTDHDLGLTLTPNQIVGLKTSALGEGNGLSPFYVESRMFDDEYEGHLRDRSIQIKIGVAMDFLAILLSLFLGFLSCFAWIRKNQHPVRETLLLLTASAGLFLYSIFRVIVSTHFVLHNWGIVTSQRRWNSFISDYPNLDFLKKIIIPDGFLDGYRATVNGFPVVQAVLQFLGVILACASIAYLLLLRRREEARVTGGQYGKS</sequence>
<protein>
    <submittedName>
        <fullName evidence="3">Uncharacterized protein</fullName>
    </submittedName>
</protein>
<evidence type="ECO:0000313" key="4">
    <source>
        <dbReference type="Proteomes" id="UP000233524"/>
    </source>
</evidence>
<dbReference type="EMBL" id="NLAX01001139">
    <property type="protein sequence ID" value="PKS06071.1"/>
    <property type="molecule type" value="Genomic_DNA"/>
</dbReference>
<dbReference type="VEuPathDB" id="FungiDB:jhhlp_007905"/>
<evidence type="ECO:0000256" key="2">
    <source>
        <dbReference type="SAM" id="Phobius"/>
    </source>
</evidence>
<keyword evidence="2" id="KW-0472">Membrane</keyword>
<feature type="transmembrane region" description="Helical" evidence="2">
    <location>
        <begin position="274"/>
        <end position="293"/>
    </location>
</feature>
<feature type="transmembrane region" description="Helical" evidence="2">
    <location>
        <begin position="115"/>
        <end position="135"/>
    </location>
</feature>
<comment type="caution">
    <text evidence="3">The sequence shown here is derived from an EMBL/GenBank/DDBJ whole genome shotgun (WGS) entry which is preliminary data.</text>
</comment>
<organism evidence="3 4">
    <name type="scientific">Lomentospora prolificans</name>
    <dbReference type="NCBI Taxonomy" id="41688"/>
    <lineage>
        <taxon>Eukaryota</taxon>
        <taxon>Fungi</taxon>
        <taxon>Dikarya</taxon>
        <taxon>Ascomycota</taxon>
        <taxon>Pezizomycotina</taxon>
        <taxon>Sordariomycetes</taxon>
        <taxon>Hypocreomycetidae</taxon>
        <taxon>Microascales</taxon>
        <taxon>Microascaceae</taxon>
        <taxon>Lomentospora</taxon>
    </lineage>
</organism>
<dbReference type="Proteomes" id="UP000233524">
    <property type="component" value="Unassembled WGS sequence"/>
</dbReference>
<feature type="region of interest" description="Disordered" evidence="1">
    <location>
        <begin position="1"/>
        <end position="22"/>
    </location>
</feature>